<name>A0AA88T5X9_CHASR</name>
<proteinExistence type="predicted"/>
<protein>
    <submittedName>
        <fullName evidence="2">Uncharacterized protein</fullName>
    </submittedName>
</protein>
<dbReference type="EMBL" id="JAUPFM010000001">
    <property type="protein sequence ID" value="KAK2862653.1"/>
    <property type="molecule type" value="Genomic_DNA"/>
</dbReference>
<keyword evidence="3" id="KW-1185">Reference proteome</keyword>
<organism evidence="2 3">
    <name type="scientific">Channa striata</name>
    <name type="common">Snakehead murrel</name>
    <name type="synonym">Ophicephalus striatus</name>
    <dbReference type="NCBI Taxonomy" id="64152"/>
    <lineage>
        <taxon>Eukaryota</taxon>
        <taxon>Metazoa</taxon>
        <taxon>Chordata</taxon>
        <taxon>Craniata</taxon>
        <taxon>Vertebrata</taxon>
        <taxon>Euteleostomi</taxon>
        <taxon>Actinopterygii</taxon>
        <taxon>Neopterygii</taxon>
        <taxon>Teleostei</taxon>
        <taxon>Neoteleostei</taxon>
        <taxon>Acanthomorphata</taxon>
        <taxon>Anabantaria</taxon>
        <taxon>Anabantiformes</taxon>
        <taxon>Channoidei</taxon>
        <taxon>Channidae</taxon>
        <taxon>Channa</taxon>
    </lineage>
</organism>
<evidence type="ECO:0000313" key="3">
    <source>
        <dbReference type="Proteomes" id="UP001187415"/>
    </source>
</evidence>
<accession>A0AA88T5X9</accession>
<dbReference type="AlphaFoldDB" id="A0AA88T5X9"/>
<dbReference type="Proteomes" id="UP001187415">
    <property type="component" value="Unassembled WGS sequence"/>
</dbReference>
<comment type="caution">
    <text evidence="2">The sequence shown here is derived from an EMBL/GenBank/DDBJ whole genome shotgun (WGS) entry which is preliminary data.</text>
</comment>
<reference evidence="2" key="1">
    <citation type="submission" date="2023-07" db="EMBL/GenBank/DDBJ databases">
        <title>Chromosome-level Genome Assembly of Striped Snakehead (Channa striata).</title>
        <authorList>
            <person name="Liu H."/>
        </authorList>
    </citation>
    <scope>NUCLEOTIDE SEQUENCE</scope>
    <source>
        <strain evidence="2">Gz</strain>
        <tissue evidence="2">Muscle</tissue>
    </source>
</reference>
<evidence type="ECO:0000256" key="1">
    <source>
        <dbReference type="SAM" id="MobiDB-lite"/>
    </source>
</evidence>
<evidence type="ECO:0000313" key="2">
    <source>
        <dbReference type="EMBL" id="KAK2862653.1"/>
    </source>
</evidence>
<gene>
    <name evidence="2" type="ORF">Q5P01_002186</name>
</gene>
<feature type="region of interest" description="Disordered" evidence="1">
    <location>
        <begin position="1"/>
        <end position="32"/>
    </location>
</feature>
<sequence length="87" mass="9930">MGTILQEQAPQRCVDREWKRRTSGRNNRPNVASSTVVLGGRSAWCACVCAVIYCNMGRQQPQRKSLQPQYTLPSLENHHDKDQLITF</sequence>